<dbReference type="Proteomes" id="UP001208570">
    <property type="component" value="Unassembled WGS sequence"/>
</dbReference>
<reference evidence="2" key="1">
    <citation type="journal article" date="2023" name="Mol. Biol. Evol.">
        <title>Third-Generation Sequencing Reveals the Adaptive Role of the Epigenome in Three Deep-Sea Polychaetes.</title>
        <authorList>
            <person name="Perez M."/>
            <person name="Aroh O."/>
            <person name="Sun Y."/>
            <person name="Lan Y."/>
            <person name="Juniper S.K."/>
            <person name="Young C.R."/>
            <person name="Angers B."/>
            <person name="Qian P.Y."/>
        </authorList>
    </citation>
    <scope>NUCLEOTIDE SEQUENCE</scope>
    <source>
        <strain evidence="2">P08H-3</strain>
    </source>
</reference>
<feature type="compositionally biased region" description="Low complexity" evidence="1">
    <location>
        <begin position="32"/>
        <end position="42"/>
    </location>
</feature>
<dbReference type="EMBL" id="JAODUP010002018">
    <property type="protein sequence ID" value="KAK2139114.1"/>
    <property type="molecule type" value="Genomic_DNA"/>
</dbReference>
<evidence type="ECO:0000256" key="1">
    <source>
        <dbReference type="SAM" id="MobiDB-lite"/>
    </source>
</evidence>
<evidence type="ECO:0000313" key="3">
    <source>
        <dbReference type="Proteomes" id="UP001208570"/>
    </source>
</evidence>
<comment type="caution">
    <text evidence="2">The sequence shown here is derived from an EMBL/GenBank/DDBJ whole genome shotgun (WGS) entry which is preliminary data.</text>
</comment>
<feature type="region of interest" description="Disordered" evidence="1">
    <location>
        <begin position="1"/>
        <end position="42"/>
    </location>
</feature>
<accession>A0AAD9IR30</accession>
<gene>
    <name evidence="2" type="ORF">LSH36_2016g00013</name>
</gene>
<feature type="region of interest" description="Disordered" evidence="1">
    <location>
        <begin position="80"/>
        <end position="112"/>
    </location>
</feature>
<name>A0AAD9IR30_9ANNE</name>
<sequence>MCRAGQKATKEREDLAAFQSRQKMVKSEQDTSNLDSSSLHASSNFTGLARSTAYKLRQYDKSNPILDKYPRLNNPKCLLCKNTNSGTPKNIKRKPGVKIPNDPPLKVSPTIVSEDLSDNDDLSRQYKILYTQGNALS</sequence>
<proteinExistence type="predicted"/>
<evidence type="ECO:0000313" key="2">
    <source>
        <dbReference type="EMBL" id="KAK2139114.1"/>
    </source>
</evidence>
<protein>
    <submittedName>
        <fullName evidence="2">Uncharacterized protein</fullName>
    </submittedName>
</protein>
<keyword evidence="3" id="KW-1185">Reference proteome</keyword>
<dbReference type="AlphaFoldDB" id="A0AAD9IR30"/>
<organism evidence="2 3">
    <name type="scientific">Paralvinella palmiformis</name>
    <dbReference type="NCBI Taxonomy" id="53620"/>
    <lineage>
        <taxon>Eukaryota</taxon>
        <taxon>Metazoa</taxon>
        <taxon>Spiralia</taxon>
        <taxon>Lophotrochozoa</taxon>
        <taxon>Annelida</taxon>
        <taxon>Polychaeta</taxon>
        <taxon>Sedentaria</taxon>
        <taxon>Canalipalpata</taxon>
        <taxon>Terebellida</taxon>
        <taxon>Terebelliformia</taxon>
        <taxon>Alvinellidae</taxon>
        <taxon>Paralvinella</taxon>
    </lineage>
</organism>